<evidence type="ECO:0000256" key="1">
    <source>
        <dbReference type="ARBA" id="ARBA00002397"/>
    </source>
</evidence>
<dbReference type="Pfam" id="PF05130">
    <property type="entry name" value="FlgN"/>
    <property type="match status" value="1"/>
</dbReference>
<dbReference type="AlphaFoldDB" id="A0A2K8KV30"/>
<dbReference type="RefSeq" id="WP_100276609.1">
    <property type="nucleotide sequence ID" value="NZ_CP018799.1"/>
</dbReference>
<evidence type="ECO:0000313" key="5">
    <source>
        <dbReference type="Proteomes" id="UP000231701"/>
    </source>
</evidence>
<proteinExistence type="inferred from homology"/>
<comment type="function">
    <text evidence="1">Required for the efficient initiation of filament assembly.</text>
</comment>
<reference evidence="4 5" key="1">
    <citation type="submission" date="2016-12" db="EMBL/GenBank/DDBJ databases">
        <title>Isolation and genomic insights into novel planktonic Zetaproteobacteria from stratified waters of the Chesapeake Bay.</title>
        <authorList>
            <person name="McAllister S.M."/>
            <person name="Kato S."/>
            <person name="Chan C.S."/>
            <person name="Chiu B.K."/>
            <person name="Field E.K."/>
        </authorList>
    </citation>
    <scope>NUCLEOTIDE SEQUENCE [LARGE SCALE GENOMIC DNA]</scope>
    <source>
        <strain evidence="4 5">CP-5</strain>
    </source>
</reference>
<evidence type="ECO:0000256" key="2">
    <source>
        <dbReference type="ARBA" id="ARBA00007703"/>
    </source>
</evidence>
<evidence type="ECO:0000313" key="4">
    <source>
        <dbReference type="EMBL" id="ATX78617.1"/>
    </source>
</evidence>
<protein>
    <submittedName>
        <fullName evidence="4">FlgN protein</fullName>
    </submittedName>
</protein>
<organism evidence="4 5">
    <name type="scientific">Mariprofundus aestuarium</name>
    <dbReference type="NCBI Taxonomy" id="1921086"/>
    <lineage>
        <taxon>Bacteria</taxon>
        <taxon>Pseudomonadati</taxon>
        <taxon>Pseudomonadota</taxon>
        <taxon>Candidatius Mariprofundia</taxon>
        <taxon>Mariprofundales</taxon>
        <taxon>Mariprofundaceae</taxon>
        <taxon>Mariprofundus</taxon>
    </lineage>
</organism>
<dbReference type="Proteomes" id="UP000231701">
    <property type="component" value="Chromosome"/>
</dbReference>
<dbReference type="SUPFAM" id="SSF140566">
    <property type="entry name" value="FlgN-like"/>
    <property type="match status" value="1"/>
</dbReference>
<comment type="similarity">
    <text evidence="2">Belongs to the FlgN family.</text>
</comment>
<dbReference type="EMBL" id="CP018799">
    <property type="protein sequence ID" value="ATX78617.1"/>
    <property type="molecule type" value="Genomic_DNA"/>
</dbReference>
<dbReference type="Gene3D" id="1.20.58.300">
    <property type="entry name" value="FlgN-like"/>
    <property type="match status" value="1"/>
</dbReference>
<name>A0A2K8KV30_MARES</name>
<dbReference type="KEGG" id="maes:Ga0123461_0164"/>
<dbReference type="OrthoDB" id="9834313at2"/>
<evidence type="ECO:0000256" key="3">
    <source>
        <dbReference type="ARBA" id="ARBA00022795"/>
    </source>
</evidence>
<dbReference type="InterPro" id="IPR007809">
    <property type="entry name" value="FlgN-like"/>
</dbReference>
<sequence length="149" mass="16726">MVMHSQAAENLQSLLKEMDSSIAAIEEIIPLEQAAIGQLDAKEILRLTEKRKLLWQELKGSKSQCQLLFQQHDMPQESGLSQFIDAYLAEDAEDLHRQRQELNERIITISRENEFNAIRLKAAGDTVASTLQGLGLMKTNATYGQDGTL</sequence>
<dbReference type="InterPro" id="IPR036679">
    <property type="entry name" value="FlgN-like_sf"/>
</dbReference>
<keyword evidence="5" id="KW-1185">Reference proteome</keyword>
<accession>A0A2K8KV30</accession>
<keyword evidence="3" id="KW-1005">Bacterial flagellum biogenesis</keyword>
<dbReference type="GO" id="GO:0044780">
    <property type="term" value="P:bacterial-type flagellum assembly"/>
    <property type="evidence" value="ECO:0007669"/>
    <property type="project" value="InterPro"/>
</dbReference>
<gene>
    <name evidence="4" type="ORF">Ga0123461_0164</name>
</gene>